<evidence type="ECO:0000256" key="1">
    <source>
        <dbReference type="SAM" id="Phobius"/>
    </source>
</evidence>
<evidence type="ECO:0000313" key="3">
    <source>
        <dbReference type="Proteomes" id="UP001596052"/>
    </source>
</evidence>
<dbReference type="SUPFAM" id="SSF54523">
    <property type="entry name" value="Pili subunits"/>
    <property type="match status" value="1"/>
</dbReference>
<name>A0ABW0KL98_9BACT</name>
<dbReference type="Proteomes" id="UP001596052">
    <property type="component" value="Unassembled WGS sequence"/>
</dbReference>
<evidence type="ECO:0000313" key="2">
    <source>
        <dbReference type="EMBL" id="MFC5454245.1"/>
    </source>
</evidence>
<reference evidence="3" key="1">
    <citation type="journal article" date="2019" name="Int. J. Syst. Evol. Microbiol.">
        <title>The Global Catalogue of Microorganisms (GCM) 10K type strain sequencing project: providing services to taxonomists for standard genome sequencing and annotation.</title>
        <authorList>
            <consortium name="The Broad Institute Genomics Platform"/>
            <consortium name="The Broad Institute Genome Sequencing Center for Infectious Disease"/>
            <person name="Wu L."/>
            <person name="Ma J."/>
        </authorList>
    </citation>
    <scope>NUCLEOTIDE SEQUENCE [LARGE SCALE GENOMIC DNA]</scope>
    <source>
        <strain evidence="3">CGMCC 4.1469</strain>
    </source>
</reference>
<dbReference type="Gene3D" id="3.30.700.10">
    <property type="entry name" value="Glycoprotein, Type 4 Pilin"/>
    <property type="match status" value="1"/>
</dbReference>
<organism evidence="2 3">
    <name type="scientific">Prosthecobacter fluviatilis</name>
    <dbReference type="NCBI Taxonomy" id="445931"/>
    <lineage>
        <taxon>Bacteria</taxon>
        <taxon>Pseudomonadati</taxon>
        <taxon>Verrucomicrobiota</taxon>
        <taxon>Verrucomicrobiia</taxon>
        <taxon>Verrucomicrobiales</taxon>
        <taxon>Verrucomicrobiaceae</taxon>
        <taxon>Prosthecobacter</taxon>
    </lineage>
</organism>
<dbReference type="InterPro" id="IPR045584">
    <property type="entry name" value="Pilin-like"/>
</dbReference>
<keyword evidence="1" id="KW-1133">Transmembrane helix</keyword>
<feature type="transmembrane region" description="Helical" evidence="1">
    <location>
        <begin position="51"/>
        <end position="76"/>
    </location>
</feature>
<dbReference type="RefSeq" id="WP_377164120.1">
    <property type="nucleotide sequence ID" value="NZ_JBHSMQ010000001.1"/>
</dbReference>
<gene>
    <name evidence="2" type="ORF">ACFQDI_05205</name>
</gene>
<keyword evidence="1" id="KW-0812">Transmembrane</keyword>
<accession>A0ABW0KL98</accession>
<dbReference type="EMBL" id="JBHSMQ010000001">
    <property type="protein sequence ID" value="MFC5454245.1"/>
    <property type="molecule type" value="Genomic_DNA"/>
</dbReference>
<dbReference type="Pfam" id="PF07963">
    <property type="entry name" value="N_methyl"/>
    <property type="match status" value="1"/>
</dbReference>
<keyword evidence="3" id="KW-1185">Reference proteome</keyword>
<sequence length="202" mass="22404">MLVLTRPALGFELSFGRFTSAGEVDSPAFFLQQGNRALLVMTMTFRRQREAGFSFVEAIFTIAIIGIMSSIVVAAISNASRDASRVMARQQQASVQSALTAWVMAQMRVSSNSAQFQSLENIRVAYNAMSVSQRFDQLVPKPNSSDPNRRAGFLDQTTADHFADYTSNASQLQTLALYNSQQYLTLPDWQTGDFPHVDLVNM</sequence>
<protein>
    <submittedName>
        <fullName evidence="2">Type II secretion system protein</fullName>
    </submittedName>
</protein>
<comment type="caution">
    <text evidence="2">The sequence shown here is derived from an EMBL/GenBank/DDBJ whole genome shotgun (WGS) entry which is preliminary data.</text>
</comment>
<proteinExistence type="predicted"/>
<dbReference type="InterPro" id="IPR012902">
    <property type="entry name" value="N_methyl_site"/>
</dbReference>
<keyword evidence="1" id="KW-0472">Membrane</keyword>